<name>A0ABR1XRY7_9PEZI</name>
<accession>A0ABR1XRY7</accession>
<sequence>MDGDWSTYWLWGPGGAVEMIGRATRVFRRLKARVEGRIKRGTNEDGPSPCPRSRRLRCGYLTTAAATTSPSVFLSLSSDFSPHAAASHMFALVRPSPPCLSSPRPCQSHGRSCCPSQPALSVPNQSACATSHASPLSWARGAVPGQTIRASCYACLHVLFLALPSG</sequence>
<reference evidence="1 2" key="1">
    <citation type="journal article" date="2022" name="G3 (Bethesda)">
        <title>Enemy or ally: a genomic approach to elucidate the lifestyle of Phyllosticta citrichinaensis.</title>
        <authorList>
            <person name="Buijs V.A."/>
            <person name="Groenewald J.Z."/>
            <person name="Haridas S."/>
            <person name="LaButti K.M."/>
            <person name="Lipzen A."/>
            <person name="Martin F.M."/>
            <person name="Barry K."/>
            <person name="Grigoriev I.V."/>
            <person name="Crous P.W."/>
            <person name="Seidl M.F."/>
        </authorList>
    </citation>
    <scope>NUCLEOTIDE SEQUENCE [LARGE SCALE GENOMIC DNA]</scope>
    <source>
        <strain evidence="1 2">CBS 129764</strain>
    </source>
</reference>
<gene>
    <name evidence="1" type="ORF">IWX90DRAFT_436586</name>
</gene>
<evidence type="ECO:0000313" key="1">
    <source>
        <dbReference type="EMBL" id="KAK8164337.1"/>
    </source>
</evidence>
<comment type="caution">
    <text evidence="1">The sequence shown here is derived from an EMBL/GenBank/DDBJ whole genome shotgun (WGS) entry which is preliminary data.</text>
</comment>
<proteinExistence type="predicted"/>
<protein>
    <submittedName>
        <fullName evidence="1">Uncharacterized protein</fullName>
    </submittedName>
</protein>
<dbReference type="EMBL" id="JBBWUH010000006">
    <property type="protein sequence ID" value="KAK8164337.1"/>
    <property type="molecule type" value="Genomic_DNA"/>
</dbReference>
<organism evidence="1 2">
    <name type="scientific">Phyllosticta citrichinensis</name>
    <dbReference type="NCBI Taxonomy" id="1130410"/>
    <lineage>
        <taxon>Eukaryota</taxon>
        <taxon>Fungi</taxon>
        <taxon>Dikarya</taxon>
        <taxon>Ascomycota</taxon>
        <taxon>Pezizomycotina</taxon>
        <taxon>Dothideomycetes</taxon>
        <taxon>Dothideomycetes incertae sedis</taxon>
        <taxon>Botryosphaeriales</taxon>
        <taxon>Phyllostictaceae</taxon>
        <taxon>Phyllosticta</taxon>
    </lineage>
</organism>
<evidence type="ECO:0000313" key="2">
    <source>
        <dbReference type="Proteomes" id="UP001456524"/>
    </source>
</evidence>
<keyword evidence="2" id="KW-1185">Reference proteome</keyword>
<dbReference type="Proteomes" id="UP001456524">
    <property type="component" value="Unassembled WGS sequence"/>
</dbReference>